<feature type="non-terminal residue" evidence="5">
    <location>
        <position position="1"/>
    </location>
</feature>
<dbReference type="SUPFAM" id="SSF53335">
    <property type="entry name" value="S-adenosyl-L-methionine-dependent methyltransferases"/>
    <property type="match status" value="1"/>
</dbReference>
<evidence type="ECO:0000256" key="3">
    <source>
        <dbReference type="ARBA" id="ARBA00022691"/>
    </source>
</evidence>
<evidence type="ECO:0000313" key="5">
    <source>
        <dbReference type="EMBL" id="EPS60396.1"/>
    </source>
</evidence>
<dbReference type="InterPro" id="IPR029063">
    <property type="entry name" value="SAM-dependent_MTases_sf"/>
</dbReference>
<dbReference type="GO" id="GO:0008171">
    <property type="term" value="F:O-methyltransferase activity"/>
    <property type="evidence" value="ECO:0007669"/>
    <property type="project" value="InterPro"/>
</dbReference>
<gene>
    <name evidence="5" type="ORF">M569_14408</name>
</gene>
<evidence type="ECO:0000256" key="2">
    <source>
        <dbReference type="ARBA" id="ARBA00022679"/>
    </source>
</evidence>
<accession>S8C7R2</accession>
<dbReference type="PANTHER" id="PTHR11746">
    <property type="entry name" value="O-METHYLTRANSFERASE"/>
    <property type="match status" value="1"/>
</dbReference>
<evidence type="ECO:0000256" key="1">
    <source>
        <dbReference type="ARBA" id="ARBA00022603"/>
    </source>
</evidence>
<keyword evidence="1" id="KW-0489">Methyltransferase</keyword>
<dbReference type="GO" id="GO:0032259">
    <property type="term" value="P:methylation"/>
    <property type="evidence" value="ECO:0007669"/>
    <property type="project" value="UniProtKB-KW"/>
</dbReference>
<reference evidence="5 6" key="1">
    <citation type="journal article" date="2013" name="BMC Genomics">
        <title>The miniature genome of a carnivorous plant Genlisea aurea contains a low number of genes and short non-coding sequences.</title>
        <authorList>
            <person name="Leushkin E.V."/>
            <person name="Sutormin R.A."/>
            <person name="Nabieva E.R."/>
            <person name="Penin A.A."/>
            <person name="Kondrashov A.S."/>
            <person name="Logacheva M.D."/>
        </authorList>
    </citation>
    <scope>NUCLEOTIDE SEQUENCE [LARGE SCALE GENOMIC DNA]</scope>
</reference>
<keyword evidence="2" id="KW-0808">Transferase</keyword>
<proteinExistence type="predicted"/>
<name>S8C7R2_9LAMI</name>
<feature type="domain" description="O-methyltransferase C-terminal" evidence="4">
    <location>
        <begin position="18"/>
        <end position="121"/>
    </location>
</feature>
<dbReference type="Pfam" id="PF00891">
    <property type="entry name" value="Methyltransf_2"/>
    <property type="match status" value="1"/>
</dbReference>
<dbReference type="InterPro" id="IPR001077">
    <property type="entry name" value="COMT_C"/>
</dbReference>
<sequence>IKSIKYQFHYVYIYMLGAYAGIEHVSGDMFVSVPKADAIFMKWILHDWSDDHCKKLLKNCYDALGDAGKVIVAESIMVDEPKGGFEFKRVASMDVMMMTKNPGGKERTETEFRSLARHAGFVDFAKVCYAYGIWIMELYK</sequence>
<comment type="caution">
    <text evidence="5">The sequence shown here is derived from an EMBL/GenBank/DDBJ whole genome shotgun (WGS) entry which is preliminary data.</text>
</comment>
<dbReference type="PROSITE" id="PS51683">
    <property type="entry name" value="SAM_OMT_II"/>
    <property type="match status" value="1"/>
</dbReference>
<dbReference type="EMBL" id="AUSU01007605">
    <property type="protein sequence ID" value="EPS60396.1"/>
    <property type="molecule type" value="Genomic_DNA"/>
</dbReference>
<dbReference type="Proteomes" id="UP000015453">
    <property type="component" value="Unassembled WGS sequence"/>
</dbReference>
<keyword evidence="6" id="KW-1185">Reference proteome</keyword>
<evidence type="ECO:0000313" key="6">
    <source>
        <dbReference type="Proteomes" id="UP000015453"/>
    </source>
</evidence>
<evidence type="ECO:0000259" key="4">
    <source>
        <dbReference type="Pfam" id="PF00891"/>
    </source>
</evidence>
<dbReference type="AlphaFoldDB" id="S8C7R2"/>
<organism evidence="5 6">
    <name type="scientific">Genlisea aurea</name>
    <dbReference type="NCBI Taxonomy" id="192259"/>
    <lineage>
        <taxon>Eukaryota</taxon>
        <taxon>Viridiplantae</taxon>
        <taxon>Streptophyta</taxon>
        <taxon>Embryophyta</taxon>
        <taxon>Tracheophyta</taxon>
        <taxon>Spermatophyta</taxon>
        <taxon>Magnoliopsida</taxon>
        <taxon>eudicotyledons</taxon>
        <taxon>Gunneridae</taxon>
        <taxon>Pentapetalae</taxon>
        <taxon>asterids</taxon>
        <taxon>lamiids</taxon>
        <taxon>Lamiales</taxon>
        <taxon>Lentibulariaceae</taxon>
        <taxon>Genlisea</taxon>
    </lineage>
</organism>
<dbReference type="InterPro" id="IPR016461">
    <property type="entry name" value="COMT-like"/>
</dbReference>
<keyword evidence="3" id="KW-0949">S-adenosyl-L-methionine</keyword>
<dbReference type="OrthoDB" id="1606438at2759"/>
<protein>
    <recommendedName>
        <fullName evidence="4">O-methyltransferase C-terminal domain-containing protein</fullName>
    </recommendedName>
</protein>
<dbReference type="Gene3D" id="3.40.50.150">
    <property type="entry name" value="Vaccinia Virus protein VP39"/>
    <property type="match status" value="1"/>
</dbReference>